<evidence type="ECO:0000256" key="3">
    <source>
        <dbReference type="PROSITE-ProRule" id="PRU00464"/>
    </source>
</evidence>
<protein>
    <recommendedName>
        <fullName evidence="4">HIT domain-containing protein</fullName>
    </recommendedName>
</protein>
<dbReference type="Pfam" id="PF11969">
    <property type="entry name" value="DcpS_C"/>
    <property type="match status" value="1"/>
</dbReference>
<dbReference type="InterPro" id="IPR011146">
    <property type="entry name" value="HIT-like"/>
</dbReference>
<dbReference type="Gene3D" id="3.30.428.10">
    <property type="entry name" value="HIT-like"/>
    <property type="match status" value="1"/>
</dbReference>
<dbReference type="SUPFAM" id="SSF54197">
    <property type="entry name" value="HIT-like"/>
    <property type="match status" value="1"/>
</dbReference>
<dbReference type="InterPro" id="IPR036265">
    <property type="entry name" value="HIT-like_sf"/>
</dbReference>
<dbReference type="PROSITE" id="PS51084">
    <property type="entry name" value="HIT_2"/>
    <property type="match status" value="1"/>
</dbReference>
<dbReference type="InterPro" id="IPR001310">
    <property type="entry name" value="Histidine_triad_HIT"/>
</dbReference>
<evidence type="ECO:0000256" key="2">
    <source>
        <dbReference type="PIRSR" id="PIRSR601310-3"/>
    </source>
</evidence>
<reference evidence="5" key="1">
    <citation type="journal article" date="2012" name="Science">
        <title>Fermentation, hydrogen, and sulfur metabolism in multiple uncultivated bacterial phyla.</title>
        <authorList>
            <person name="Wrighton K.C."/>
            <person name="Thomas B.C."/>
            <person name="Sharon I."/>
            <person name="Miller C.S."/>
            <person name="Castelle C.J."/>
            <person name="VerBerkmoes N.C."/>
            <person name="Wilkins M.J."/>
            <person name="Hettich R.L."/>
            <person name="Lipton M.S."/>
            <person name="Williams K.H."/>
            <person name="Long P.E."/>
            <person name="Banfield J.F."/>
        </authorList>
    </citation>
    <scope>NUCLEOTIDE SEQUENCE [LARGE SCALE GENOMIC DNA]</scope>
</reference>
<gene>
    <name evidence="5" type="ORF">ACD_78C00448G0004</name>
</gene>
<evidence type="ECO:0000259" key="4">
    <source>
        <dbReference type="PROSITE" id="PS51084"/>
    </source>
</evidence>
<dbReference type="GO" id="GO:0003824">
    <property type="term" value="F:catalytic activity"/>
    <property type="evidence" value="ECO:0007669"/>
    <property type="project" value="InterPro"/>
</dbReference>
<dbReference type="PRINTS" id="PR00332">
    <property type="entry name" value="HISTRIAD"/>
</dbReference>
<sequence length="106" mass="12196">MCLFCSIVAREIPSVPVYEDENYIVIDDIHPKARVHMLLIPKKHIDSIAHLENSDGKIISWLFLLARDIGKDMNISWYKLQFNVGKEGGQEIMHVHLHFLAEGNTK</sequence>
<proteinExistence type="predicted"/>
<evidence type="ECO:0000313" key="5">
    <source>
        <dbReference type="EMBL" id="EKD29308.1"/>
    </source>
</evidence>
<evidence type="ECO:0000256" key="1">
    <source>
        <dbReference type="PIRSR" id="PIRSR601310-1"/>
    </source>
</evidence>
<dbReference type="EMBL" id="AMFJ01034448">
    <property type="protein sequence ID" value="EKD29308.1"/>
    <property type="molecule type" value="Genomic_DNA"/>
</dbReference>
<accession>K1YA48</accession>
<dbReference type="PANTHER" id="PTHR23089">
    <property type="entry name" value="HISTIDINE TRIAD HIT PROTEIN"/>
    <property type="match status" value="1"/>
</dbReference>
<dbReference type="AlphaFoldDB" id="K1YA48"/>
<feature type="active site" description="Tele-AMP-histidine intermediate" evidence="1">
    <location>
        <position position="96"/>
    </location>
</feature>
<organism evidence="5">
    <name type="scientific">uncultured bacterium</name>
    <name type="common">gcode 4</name>
    <dbReference type="NCBI Taxonomy" id="1234023"/>
    <lineage>
        <taxon>Bacteria</taxon>
        <taxon>environmental samples</taxon>
    </lineage>
</organism>
<feature type="short sequence motif" description="Histidine triad motif" evidence="2 3">
    <location>
        <begin position="94"/>
        <end position="98"/>
    </location>
</feature>
<comment type="caution">
    <text evidence="5">The sequence shown here is derived from an EMBL/GenBank/DDBJ whole genome shotgun (WGS) entry which is preliminary data.</text>
</comment>
<name>K1YA48_9BACT</name>
<feature type="domain" description="HIT" evidence="4">
    <location>
        <begin position="3"/>
        <end position="106"/>
    </location>
</feature>